<protein>
    <submittedName>
        <fullName evidence="4">Acetyl-CoA carboxylase carboxyltransferase subunit</fullName>
    </submittedName>
</protein>
<dbReference type="InterPro" id="IPR011763">
    <property type="entry name" value="COA_CT_C"/>
</dbReference>
<dbReference type="Pfam" id="PF01039">
    <property type="entry name" value="Carboxyl_trans"/>
    <property type="match status" value="1"/>
</dbReference>
<dbReference type="InterPro" id="IPR011762">
    <property type="entry name" value="COA_CT_N"/>
</dbReference>
<organism evidence="4 5">
    <name type="scientific">Mycobacterium senriense</name>
    <dbReference type="NCBI Taxonomy" id="2775496"/>
    <lineage>
        <taxon>Bacteria</taxon>
        <taxon>Bacillati</taxon>
        <taxon>Actinomycetota</taxon>
        <taxon>Actinomycetes</taxon>
        <taxon>Mycobacteriales</taxon>
        <taxon>Mycobacteriaceae</taxon>
        <taxon>Mycobacterium</taxon>
        <taxon>Mycobacterium avium complex (MAC)</taxon>
    </lineage>
</organism>
<dbReference type="PROSITE" id="PS50980">
    <property type="entry name" value="COA_CT_NTER"/>
    <property type="match status" value="1"/>
</dbReference>
<proteinExistence type="inferred from homology"/>
<reference evidence="4 5" key="1">
    <citation type="submission" date="2021-07" db="EMBL/GenBank/DDBJ databases">
        <title>Complete genome sequence of nontuberculous Mycobacterium sp. TY59.</title>
        <authorList>
            <person name="Fukushima K."/>
        </authorList>
    </citation>
    <scope>NUCLEOTIDE SEQUENCE [LARGE SCALE GENOMIC DNA]</scope>
    <source>
        <strain evidence="4 5">TY59</strain>
    </source>
</reference>
<comment type="similarity">
    <text evidence="1">Belongs to the AccD/PCCB family.</text>
</comment>
<gene>
    <name evidence="4" type="ORF">MTY59_33660</name>
</gene>
<dbReference type="InterPro" id="IPR029045">
    <property type="entry name" value="ClpP/crotonase-like_dom_sf"/>
</dbReference>
<dbReference type="EMBL" id="AP024828">
    <property type="protein sequence ID" value="BCZ23511.1"/>
    <property type="molecule type" value="Genomic_DNA"/>
</dbReference>
<dbReference type="PANTHER" id="PTHR43842:SF2">
    <property type="entry name" value="PROPIONYL-COA CARBOXYLASE BETA CHAIN, MITOCHONDRIAL"/>
    <property type="match status" value="1"/>
</dbReference>
<dbReference type="InterPro" id="IPR051047">
    <property type="entry name" value="AccD/PCCB"/>
</dbReference>
<dbReference type="Proteomes" id="UP000826012">
    <property type="component" value="Chromosome"/>
</dbReference>
<feature type="domain" description="CoA carboxyltransferase C-terminal" evidence="3">
    <location>
        <begin position="262"/>
        <end position="493"/>
    </location>
</feature>
<accession>A0ABN6IJV0</accession>
<evidence type="ECO:0000313" key="5">
    <source>
        <dbReference type="Proteomes" id="UP000826012"/>
    </source>
</evidence>
<evidence type="ECO:0000259" key="2">
    <source>
        <dbReference type="PROSITE" id="PS50980"/>
    </source>
</evidence>
<evidence type="ECO:0000259" key="3">
    <source>
        <dbReference type="PROSITE" id="PS50989"/>
    </source>
</evidence>
<dbReference type="InterPro" id="IPR034733">
    <property type="entry name" value="AcCoA_carboxyl_beta"/>
</dbReference>
<dbReference type="Gene3D" id="3.90.226.10">
    <property type="entry name" value="2-enoyl-CoA Hydratase, Chain A, domain 1"/>
    <property type="match status" value="2"/>
</dbReference>
<name>A0ABN6IJV0_9MYCO</name>
<dbReference type="SUPFAM" id="SSF52096">
    <property type="entry name" value="ClpP/crotonase"/>
    <property type="match status" value="2"/>
</dbReference>
<feature type="domain" description="CoA carboxyltransferase N-terminal" evidence="2">
    <location>
        <begin position="7"/>
        <end position="249"/>
    </location>
</feature>
<dbReference type="RefSeq" id="WP_221042151.1">
    <property type="nucleotide sequence ID" value="NZ_AP024828.1"/>
</dbReference>
<dbReference type="PROSITE" id="PS50989">
    <property type="entry name" value="COA_CT_CTER"/>
    <property type="match status" value="1"/>
</dbReference>
<evidence type="ECO:0000313" key="4">
    <source>
        <dbReference type="EMBL" id="BCZ23511.1"/>
    </source>
</evidence>
<reference evidence="4 5" key="2">
    <citation type="submission" date="2021-07" db="EMBL/GenBank/DDBJ databases">
        <authorList>
            <person name="Matsumoto Y."/>
            <person name="Motooka D."/>
            <person name="Nakamura S."/>
        </authorList>
    </citation>
    <scope>NUCLEOTIDE SEQUENCE [LARGE SCALE GENOMIC DNA]</scope>
    <source>
        <strain evidence="4 5">TY59</strain>
    </source>
</reference>
<sequence>MPKAQDWGETLEDLERRRQHARDMGGPERLDKHRNKGKIDARARIEYLVDPGTFRELGTLVGGEIAADGLIVGSGSINGAPVMLGAEDFTTMAGSIGPGGNSKRYRIAELALRDKIPLVMLLEGAGFRPGGGHYGRTPTDLLVQAQCSGRVPTVGAVFGPSAGHGALVAPVCDFRIMSRQGAIFTAGPPVVKESTGEDISKEDLGGPDVALPSGVIHNVAEDDAAVLDDVRRYLSYFPSSAWSYPASLPQDEDAEPRATPELLDIVSRDNRRVYDMRAVLDVVFDRPDWFEVQPQYGKAIICALAHLGGHPVAVVANQPLVLAGSIDAAAADKAAHFIMVADSFHLPLIFLADNPGMLPGSRSERSGVLRAGARMFAAQTTATTVKLHVTLRKAYGFGSMVMSLLGFDSQSATFAYPGATMGAMSAAALGRATHAGEDVTAKLREAELQASYRSAEHMGFDELIDPRETRDALLASLKRGLSSRQAAAEPVTRTVIMP</sequence>
<dbReference type="PANTHER" id="PTHR43842">
    <property type="entry name" value="PROPIONYL-COA CARBOXYLASE BETA CHAIN"/>
    <property type="match status" value="1"/>
</dbReference>
<keyword evidence="5" id="KW-1185">Reference proteome</keyword>
<evidence type="ECO:0000256" key="1">
    <source>
        <dbReference type="ARBA" id="ARBA00006102"/>
    </source>
</evidence>